<dbReference type="GO" id="GO:0015979">
    <property type="term" value="P:photosynthesis"/>
    <property type="evidence" value="ECO:0007669"/>
    <property type="project" value="UniProtKB-UniRule"/>
</dbReference>
<evidence type="ECO:0000256" key="2">
    <source>
        <dbReference type="ARBA" id="ARBA00022692"/>
    </source>
</evidence>
<keyword evidence="4 7" id="KW-1133">Transmembrane helix</keyword>
<evidence type="ECO:0000256" key="5">
    <source>
        <dbReference type="ARBA" id="ARBA00023078"/>
    </source>
</evidence>
<evidence type="ECO:0000256" key="6">
    <source>
        <dbReference type="ARBA" id="ARBA00023136"/>
    </source>
</evidence>
<sequence length="30" mass="3244">MILDSQVYTALFIALVASVLAVRLGSSLYE</sequence>
<evidence type="ECO:0000256" key="1">
    <source>
        <dbReference type="ARBA" id="ARBA00022531"/>
    </source>
</evidence>
<dbReference type="AlphaFoldDB" id="A0A023HBG7"/>
<dbReference type="InterPro" id="IPR037279">
    <property type="entry name" value="PSI_PsaM_sf"/>
</dbReference>
<name>A0A023HBG7_9STRA</name>
<evidence type="ECO:0000256" key="4">
    <source>
        <dbReference type="ARBA" id="ARBA00022989"/>
    </source>
</evidence>
<dbReference type="GO" id="GO:0009535">
    <property type="term" value="C:chloroplast thylakoid membrane"/>
    <property type="evidence" value="ECO:0007669"/>
    <property type="project" value="UniProtKB-SubCell"/>
</dbReference>
<dbReference type="Pfam" id="PF07465">
    <property type="entry name" value="PsaM"/>
    <property type="match status" value="1"/>
</dbReference>
<keyword evidence="8" id="KW-0934">Plastid</keyword>
<dbReference type="GeneID" id="19739631"/>
<proteinExistence type="inferred from homology"/>
<keyword evidence="1 7" id="KW-0602">Photosynthesis</keyword>
<protein>
    <recommendedName>
        <fullName evidence="7">Photosystem I reaction center subunit XII</fullName>
    </recommendedName>
    <alternativeName>
        <fullName evidence="7">PSI-M</fullName>
    </alternativeName>
</protein>
<dbReference type="InterPro" id="IPR010010">
    <property type="entry name" value="PSI_PsaM"/>
</dbReference>
<accession>A0A023HBG7</accession>
<keyword evidence="8" id="KW-0150">Chloroplast</keyword>
<dbReference type="GO" id="GO:0009522">
    <property type="term" value="C:photosystem I"/>
    <property type="evidence" value="ECO:0007669"/>
    <property type="project" value="UniProtKB-KW"/>
</dbReference>
<gene>
    <name evidence="7 8" type="primary">psaM</name>
</gene>
<reference evidence="8" key="1">
    <citation type="journal article" date="2014" name="Genome Biol. Evol.">
        <title>Serial gene losses and foreign DNA underlie size and sequence variation in the plastid genomes of diatoms.</title>
        <authorList>
            <person name="Ruck E.C."/>
            <person name="Nakov T."/>
            <person name="Jansen R.K."/>
            <person name="Theriot E.C."/>
            <person name="Alverson A.J."/>
        </authorList>
    </citation>
    <scope>NUCLEOTIDE SEQUENCE</scope>
    <source>
        <strain evidence="8">Ccmp1717</strain>
    </source>
</reference>
<geneLocation type="chloroplast" evidence="8"/>
<keyword evidence="3 7" id="KW-0603">Photosystem I</keyword>
<evidence type="ECO:0000256" key="3">
    <source>
        <dbReference type="ARBA" id="ARBA00022836"/>
    </source>
</evidence>
<keyword evidence="2 7" id="KW-0812">Transmembrane</keyword>
<dbReference type="HAMAP" id="MF_00828">
    <property type="entry name" value="PSI_PsaM"/>
    <property type="match status" value="1"/>
</dbReference>
<keyword evidence="5 7" id="KW-0793">Thylakoid</keyword>
<keyword evidence="6 7" id="KW-0472">Membrane</keyword>
<evidence type="ECO:0000256" key="7">
    <source>
        <dbReference type="HAMAP-Rule" id="MF_00828"/>
    </source>
</evidence>
<dbReference type="EMBL" id="KC509520">
    <property type="protein sequence ID" value="AGH28293.1"/>
    <property type="molecule type" value="Genomic_DNA"/>
</dbReference>
<dbReference type="RefSeq" id="YP_009028744.1">
    <property type="nucleotide sequence ID" value="NC_024080.1"/>
</dbReference>
<organism evidence="8">
    <name type="scientific">Asterionellopsis glacialis</name>
    <dbReference type="NCBI Taxonomy" id="33640"/>
    <lineage>
        <taxon>Eukaryota</taxon>
        <taxon>Sar</taxon>
        <taxon>Stramenopiles</taxon>
        <taxon>Ochrophyta</taxon>
        <taxon>Bacillariophyta</taxon>
        <taxon>Fragilariophyceae</taxon>
        <taxon>Fragilariophycidae</taxon>
        <taxon>Fragilariales</taxon>
        <taxon>Fragilariaceae</taxon>
        <taxon>Asterionellopsis</taxon>
    </lineage>
</organism>
<dbReference type="NCBIfam" id="TIGR03053">
    <property type="entry name" value="PS_I_psaM"/>
    <property type="match status" value="1"/>
</dbReference>
<evidence type="ECO:0000313" key="8">
    <source>
        <dbReference type="EMBL" id="AGH28293.1"/>
    </source>
</evidence>
<comment type="subcellular location">
    <subcellularLocation>
        <location evidence="7">Plastid</location>
        <location evidence="7">Chloroplast thylakoid membrane</location>
        <topology evidence="7">Single-pass membrane protein</topology>
    </subcellularLocation>
</comment>
<feature type="transmembrane region" description="Helical" evidence="7">
    <location>
        <begin position="6"/>
        <end position="25"/>
    </location>
</feature>
<dbReference type="SUPFAM" id="SSF81548">
    <property type="entry name" value="Subunit XII of photosystem I reaction centre, PsaM"/>
    <property type="match status" value="1"/>
</dbReference>
<comment type="similarity">
    <text evidence="7">Belongs to the PsaM family.</text>
</comment>